<feature type="binding site" evidence="9">
    <location>
        <position position="168"/>
    </location>
    <ligand>
        <name>NADPH</name>
        <dbReference type="ChEBI" id="CHEBI:57783"/>
    </ligand>
</feature>
<dbReference type="PANTHER" id="PTHR30525:SF0">
    <property type="entry name" value="1-DEOXY-D-XYLULOSE 5-PHOSPHATE REDUCTOISOMERASE, CHLOROPLASTIC"/>
    <property type="match status" value="1"/>
</dbReference>
<dbReference type="EC" id="1.1.1.267" evidence="9"/>
<evidence type="ECO:0000313" key="13">
    <source>
        <dbReference type="EMBL" id="TQL95154.1"/>
    </source>
</evidence>
<feature type="binding site" evidence="9">
    <location>
        <position position="260"/>
    </location>
    <ligand>
        <name>1-deoxy-D-xylulose 5-phosphate</name>
        <dbReference type="ChEBI" id="CHEBI:57792"/>
    </ligand>
</feature>
<dbReference type="Proteomes" id="UP000316096">
    <property type="component" value="Unassembled WGS sequence"/>
</dbReference>
<comment type="caution">
    <text evidence="9">Lacks conserved residue(s) required for the propagation of feature annotation.</text>
</comment>
<dbReference type="PANTHER" id="PTHR30525">
    <property type="entry name" value="1-DEOXY-D-XYLULOSE 5-PHOSPHATE REDUCTOISOMERASE"/>
    <property type="match status" value="1"/>
</dbReference>
<comment type="function">
    <text evidence="9">Catalyzes the NADPH-dependent rearrangement and reduction of 1-deoxy-D-xylulose-5-phosphate (DXP) to 2-C-methyl-D-erythritol 4-phosphate (MEP).</text>
</comment>
<dbReference type="Pfam" id="PF08436">
    <property type="entry name" value="DXP_redisom_C"/>
    <property type="match status" value="1"/>
</dbReference>
<feature type="binding site" evidence="9">
    <location>
        <position position="254"/>
    </location>
    <ligand>
        <name>1-deoxy-D-xylulose 5-phosphate</name>
        <dbReference type="ChEBI" id="CHEBI:57792"/>
    </ligand>
</feature>
<feature type="binding site" evidence="9">
    <location>
        <position position="194"/>
    </location>
    <ligand>
        <name>Mn(2+)</name>
        <dbReference type="ChEBI" id="CHEBI:29035"/>
    </ligand>
</feature>
<feature type="domain" description="1-deoxy-D-xylulose 5-phosphate reductoisomerase N-terminal" evidence="10">
    <location>
        <begin position="38"/>
        <end position="176"/>
    </location>
</feature>
<comment type="catalytic activity">
    <reaction evidence="8">
        <text>2-C-methyl-D-erythritol 4-phosphate + NADP(+) = 1-deoxy-D-xylulose 5-phosphate + NADPH + H(+)</text>
        <dbReference type="Rhea" id="RHEA:13717"/>
        <dbReference type="ChEBI" id="CHEBI:15378"/>
        <dbReference type="ChEBI" id="CHEBI:57783"/>
        <dbReference type="ChEBI" id="CHEBI:57792"/>
        <dbReference type="ChEBI" id="CHEBI:58262"/>
        <dbReference type="ChEBI" id="CHEBI:58349"/>
        <dbReference type="EC" id="1.1.1.267"/>
    </reaction>
    <physiologicalReaction direction="right-to-left" evidence="8">
        <dbReference type="Rhea" id="RHEA:13719"/>
    </physiologicalReaction>
</comment>
<dbReference type="AlphaFoldDB" id="A0A543CDJ8"/>
<feature type="binding site" evidence="9">
    <location>
        <position position="70"/>
    </location>
    <ligand>
        <name>NADPH</name>
        <dbReference type="ChEBI" id="CHEBI:57783"/>
    </ligand>
</feature>
<feature type="binding site" evidence="9">
    <location>
        <position position="194"/>
    </location>
    <ligand>
        <name>1-deoxy-D-xylulose 5-phosphate</name>
        <dbReference type="ChEBI" id="CHEBI:57792"/>
    </ligand>
</feature>
<evidence type="ECO:0000259" key="11">
    <source>
        <dbReference type="Pfam" id="PF08436"/>
    </source>
</evidence>
<keyword evidence="13" id="KW-0413">Isomerase</keyword>
<feature type="domain" description="1-deoxy-D-xylulose 5-phosphate reductoisomerase C-terminal" evidence="11">
    <location>
        <begin position="188"/>
        <end position="271"/>
    </location>
</feature>
<dbReference type="NCBIfam" id="TIGR00243">
    <property type="entry name" value="Dxr"/>
    <property type="match status" value="1"/>
</dbReference>
<dbReference type="GO" id="GO:0030145">
    <property type="term" value="F:manganese ion binding"/>
    <property type="evidence" value="ECO:0007669"/>
    <property type="project" value="TreeGrafter"/>
</dbReference>
<dbReference type="InterPro" id="IPR026877">
    <property type="entry name" value="DXPR_C"/>
</dbReference>
<dbReference type="InterPro" id="IPR036291">
    <property type="entry name" value="NAD(P)-bd_dom_sf"/>
</dbReference>
<dbReference type="GO" id="GO:0070402">
    <property type="term" value="F:NADPH binding"/>
    <property type="evidence" value="ECO:0007669"/>
    <property type="project" value="InterPro"/>
</dbReference>
<keyword evidence="9" id="KW-0460">Magnesium</keyword>
<dbReference type="PIRSF" id="PIRSF006205">
    <property type="entry name" value="Dxp_reductismrs"/>
    <property type="match status" value="1"/>
</dbReference>
<name>A0A543CDJ8_9ACTN</name>
<dbReference type="SUPFAM" id="SSF55347">
    <property type="entry name" value="Glyceraldehyde-3-phosphate dehydrogenase-like, C-terminal domain"/>
    <property type="match status" value="1"/>
</dbReference>
<dbReference type="SUPFAM" id="SSF51735">
    <property type="entry name" value="NAD(P)-binding Rossmann-fold domains"/>
    <property type="match status" value="1"/>
</dbReference>
<evidence type="ECO:0000256" key="6">
    <source>
        <dbReference type="ARBA" id="ARBA00023211"/>
    </source>
</evidence>
<dbReference type="Pfam" id="PF02670">
    <property type="entry name" value="DXP_reductoisom"/>
    <property type="match status" value="1"/>
</dbReference>
<evidence type="ECO:0000259" key="10">
    <source>
        <dbReference type="Pfam" id="PF02670"/>
    </source>
</evidence>
<accession>A0A543CDJ8</accession>
<feature type="binding site" evidence="9">
    <location>
        <position position="192"/>
    </location>
    <ligand>
        <name>Mn(2+)</name>
        <dbReference type="ChEBI" id="CHEBI:29035"/>
    </ligand>
</feature>
<comment type="pathway">
    <text evidence="1 9">Isoprenoid biosynthesis; isopentenyl diphosphate biosynthesis via DXP pathway; isopentenyl diphosphate from 1-deoxy-D-xylulose 5-phosphate: step 1/6.</text>
</comment>
<dbReference type="InterPro" id="IPR013512">
    <property type="entry name" value="DXP_reductoisomerase_N"/>
</dbReference>
<sequence length="433" mass="45182">MCFDVAASAARGENGEVIPDEKPALTDPAQRTAGTRDIVILGSTGSIGTQAIDVIRRNPGRFRVAGLAAGGGRVDLLAAQVLDLRPDVVAVAKGSAAEDLQLALYAEAQQRGYSSGGYRLPKLLAGPGTIAEVAAWPCDVVLNAVDGAAGLASTLAALDAGRTLALANKESLIIGGPLVKRRAKPGQIIPVDSEHSALAQCLRGGTRGELRRLVVTASGGPFRGRTRAELEDVTPEQALAHPTWSMGPLVTINSATLVNKGLEVIEAHLLYDVPFDRIEVMVHPQSAVHSMVEFTDGATIAQASPPDMRLPIGLALGWPDRVPDVAPGIDWTRSHTWEFFPLDDDAFPAVRLAREVGAAGGTAPAVYNGANEECVGAFLKGTVAFPAIVDTVARVVSEHMSGSDSPAPDGLTLDDVLAADAWARTRARELTSG</sequence>
<feature type="binding site" evidence="9">
    <location>
        <position position="44"/>
    </location>
    <ligand>
        <name>NADPH</name>
        <dbReference type="ChEBI" id="CHEBI:57783"/>
    </ligand>
</feature>
<keyword evidence="4 9" id="KW-0521">NADP</keyword>
<feature type="binding site" evidence="9">
    <location>
        <position position="263"/>
    </location>
    <ligand>
        <name>Mn(2+)</name>
        <dbReference type="ChEBI" id="CHEBI:29035"/>
    </ligand>
</feature>
<dbReference type="UniPathway" id="UPA00056">
    <property type="reaction ID" value="UER00092"/>
</dbReference>
<evidence type="ECO:0000259" key="12">
    <source>
        <dbReference type="Pfam" id="PF13288"/>
    </source>
</evidence>
<feature type="binding site" evidence="9">
    <location>
        <position position="47"/>
    </location>
    <ligand>
        <name>NADPH</name>
        <dbReference type="ChEBI" id="CHEBI:57783"/>
    </ligand>
</feature>
<dbReference type="EMBL" id="VFOZ01000001">
    <property type="protein sequence ID" value="TQL95154.1"/>
    <property type="molecule type" value="Genomic_DNA"/>
</dbReference>
<dbReference type="GO" id="GO:0030604">
    <property type="term" value="F:1-deoxy-D-xylulose-5-phosphate reductoisomerase activity"/>
    <property type="evidence" value="ECO:0007669"/>
    <property type="project" value="UniProtKB-UniRule"/>
</dbReference>
<keyword evidence="3 9" id="KW-0479">Metal-binding</keyword>
<gene>
    <name evidence="9" type="primary">dxr</name>
    <name evidence="13" type="ORF">FB559_0651</name>
</gene>
<dbReference type="Pfam" id="PF13288">
    <property type="entry name" value="DXPR_C"/>
    <property type="match status" value="1"/>
</dbReference>
<feature type="binding site" evidence="9">
    <location>
        <position position="218"/>
    </location>
    <ligand>
        <name>1-deoxy-D-xylulose 5-phosphate</name>
        <dbReference type="ChEBI" id="CHEBI:57792"/>
    </ligand>
</feature>
<organism evidence="13 14">
    <name type="scientific">Actinoallomurus bryophytorum</name>
    <dbReference type="NCBI Taxonomy" id="1490222"/>
    <lineage>
        <taxon>Bacteria</taxon>
        <taxon>Bacillati</taxon>
        <taxon>Actinomycetota</taxon>
        <taxon>Actinomycetes</taxon>
        <taxon>Streptosporangiales</taxon>
        <taxon>Thermomonosporaceae</taxon>
        <taxon>Actinoallomurus</taxon>
    </lineage>
</organism>
<keyword evidence="5 9" id="KW-0560">Oxidoreductase</keyword>
<feature type="binding site" evidence="9">
    <location>
        <position position="193"/>
    </location>
    <ligand>
        <name>1-deoxy-D-xylulose 5-phosphate</name>
        <dbReference type="ChEBI" id="CHEBI:57792"/>
    </ligand>
</feature>
<dbReference type="GO" id="GO:0051484">
    <property type="term" value="P:isopentenyl diphosphate biosynthetic process, methylerythritol 4-phosphate pathway involved in terpenoid biosynthetic process"/>
    <property type="evidence" value="ECO:0007669"/>
    <property type="project" value="TreeGrafter"/>
</dbReference>
<comment type="caution">
    <text evidence="13">The sequence shown here is derived from an EMBL/GenBank/DDBJ whole genome shotgun (WGS) entry which is preliminary data.</text>
</comment>
<keyword evidence="6 9" id="KW-0464">Manganese</keyword>
<comment type="similarity">
    <text evidence="2 9">Belongs to the DXR family.</text>
</comment>
<evidence type="ECO:0000256" key="8">
    <source>
        <dbReference type="ARBA" id="ARBA00048543"/>
    </source>
</evidence>
<dbReference type="InterPro" id="IPR013644">
    <property type="entry name" value="DXP_reductoisomerase_C"/>
</dbReference>
<feature type="binding site" evidence="9">
    <location>
        <position position="170"/>
    </location>
    <ligand>
        <name>NADPH</name>
        <dbReference type="ChEBI" id="CHEBI:57783"/>
    </ligand>
</feature>
<dbReference type="SUPFAM" id="SSF69055">
    <property type="entry name" value="1-deoxy-D-xylulose-5-phosphate reductoisomerase, C-terminal domain"/>
    <property type="match status" value="1"/>
</dbReference>
<dbReference type="FunFam" id="3.40.50.720:FF:000045">
    <property type="entry name" value="1-deoxy-D-xylulose 5-phosphate reductoisomerase"/>
    <property type="match status" value="1"/>
</dbReference>
<reference evidence="13 14" key="1">
    <citation type="submission" date="2019-06" db="EMBL/GenBank/DDBJ databases">
        <title>Sequencing the genomes of 1000 actinobacteria strains.</title>
        <authorList>
            <person name="Klenk H.-P."/>
        </authorList>
    </citation>
    <scope>NUCLEOTIDE SEQUENCE [LARGE SCALE GENOMIC DNA]</scope>
    <source>
        <strain evidence="13 14">DSM 102200</strain>
    </source>
</reference>
<evidence type="ECO:0000256" key="7">
    <source>
        <dbReference type="ARBA" id="ARBA00023229"/>
    </source>
</evidence>
<feature type="binding site" evidence="9">
    <location>
        <position position="45"/>
    </location>
    <ligand>
        <name>NADPH</name>
        <dbReference type="ChEBI" id="CHEBI:57783"/>
    </ligand>
</feature>
<dbReference type="GO" id="GO:0016853">
    <property type="term" value="F:isomerase activity"/>
    <property type="evidence" value="ECO:0007669"/>
    <property type="project" value="UniProtKB-KW"/>
</dbReference>
<feature type="binding site" evidence="9">
    <location>
        <position position="241"/>
    </location>
    <ligand>
        <name>1-deoxy-D-xylulose 5-phosphate</name>
        <dbReference type="ChEBI" id="CHEBI:57792"/>
    </ligand>
</feature>
<protein>
    <recommendedName>
        <fullName evidence="9">1-deoxy-D-xylulose 5-phosphate reductoisomerase</fullName>
        <shortName evidence="9">DXP reductoisomerase</shortName>
        <ecNumber evidence="9">1.1.1.267</ecNumber>
    </recommendedName>
    <alternativeName>
        <fullName evidence="9">1-deoxyxylulose-5-phosphate reductoisomerase</fullName>
    </alternativeName>
    <alternativeName>
        <fullName evidence="9">2-C-methyl-D-erythritol 4-phosphate synthase</fullName>
    </alternativeName>
</protein>
<dbReference type="InterPro" id="IPR036169">
    <property type="entry name" value="DXPR_C_sf"/>
</dbReference>
<feature type="domain" description="DXP reductoisomerase C-terminal" evidence="12">
    <location>
        <begin position="304"/>
        <end position="425"/>
    </location>
</feature>
<evidence type="ECO:0000256" key="2">
    <source>
        <dbReference type="ARBA" id="ARBA00006825"/>
    </source>
</evidence>
<feature type="binding site" evidence="9">
    <location>
        <position position="169"/>
    </location>
    <ligand>
        <name>1-deoxy-D-xylulose 5-phosphate</name>
        <dbReference type="ChEBI" id="CHEBI:57792"/>
    </ligand>
</feature>
<evidence type="ECO:0000256" key="3">
    <source>
        <dbReference type="ARBA" id="ARBA00022723"/>
    </source>
</evidence>
<evidence type="ECO:0000256" key="9">
    <source>
        <dbReference type="HAMAP-Rule" id="MF_00183"/>
    </source>
</evidence>
<evidence type="ECO:0000256" key="4">
    <source>
        <dbReference type="ARBA" id="ARBA00022857"/>
    </source>
</evidence>
<evidence type="ECO:0000313" key="14">
    <source>
        <dbReference type="Proteomes" id="UP000316096"/>
    </source>
</evidence>
<keyword evidence="14" id="KW-1185">Reference proteome</keyword>
<comment type="cofactor">
    <cofactor evidence="9">
        <name>Mg(2+)</name>
        <dbReference type="ChEBI" id="CHEBI:18420"/>
    </cofactor>
    <cofactor evidence="9">
        <name>Mn(2+)</name>
        <dbReference type="ChEBI" id="CHEBI:29035"/>
    </cofactor>
</comment>
<evidence type="ECO:0000256" key="1">
    <source>
        <dbReference type="ARBA" id="ARBA00005094"/>
    </source>
</evidence>
<keyword evidence="7 9" id="KW-0414">Isoprene biosynthesis</keyword>
<dbReference type="Gene3D" id="3.40.50.720">
    <property type="entry name" value="NAD(P)-binding Rossmann-like Domain"/>
    <property type="match status" value="1"/>
</dbReference>
<dbReference type="InterPro" id="IPR003821">
    <property type="entry name" value="DXP_reductoisomerase"/>
</dbReference>
<dbReference type="HAMAP" id="MF_00183">
    <property type="entry name" value="DXP_reductoisom"/>
    <property type="match status" value="1"/>
</dbReference>
<feature type="binding site" evidence="9">
    <location>
        <position position="263"/>
    </location>
    <ligand>
        <name>1-deoxy-D-xylulose 5-phosphate</name>
        <dbReference type="ChEBI" id="CHEBI:57792"/>
    </ligand>
</feature>
<evidence type="ECO:0000256" key="5">
    <source>
        <dbReference type="ARBA" id="ARBA00023002"/>
    </source>
</evidence>
<dbReference type="Gene3D" id="1.10.1740.10">
    <property type="match status" value="1"/>
</dbReference>
<proteinExistence type="inferred from homology"/>
<feature type="binding site" evidence="9">
    <location>
        <position position="259"/>
    </location>
    <ligand>
        <name>1-deoxy-D-xylulose 5-phosphate</name>
        <dbReference type="ChEBI" id="CHEBI:57792"/>
    </ligand>
</feature>
<feature type="binding site" evidence="9">
    <location>
        <position position="46"/>
    </location>
    <ligand>
        <name>NADPH</name>
        <dbReference type="ChEBI" id="CHEBI:57783"/>
    </ligand>
</feature>
<feature type="binding site" evidence="9">
    <location>
        <position position="247"/>
    </location>
    <ligand>
        <name>NADPH</name>
        <dbReference type="ChEBI" id="CHEBI:57783"/>
    </ligand>
</feature>